<dbReference type="AlphaFoldDB" id="A0A9W7YFZ0"/>
<keyword evidence="6" id="KW-0489">Methyltransferase</keyword>
<feature type="region of interest" description="Disordered" evidence="2">
    <location>
        <begin position="356"/>
        <end position="467"/>
    </location>
</feature>
<dbReference type="Pfam" id="PF08553">
    <property type="entry name" value="VID27"/>
    <property type="match status" value="1"/>
</dbReference>
<feature type="coiled-coil region" evidence="1">
    <location>
        <begin position="149"/>
        <end position="188"/>
    </location>
</feature>
<dbReference type="InterPro" id="IPR040768">
    <property type="entry name" value="Vid27_PH"/>
</dbReference>
<feature type="domain" description="Vacuolar import/degradation Vid27 C-terminal" evidence="3">
    <location>
        <begin position="468"/>
        <end position="818"/>
    </location>
</feature>
<dbReference type="PANTHER" id="PTHR31913">
    <property type="entry name" value="VACUOLAR IMPORT AND DEGRADATION PROTEIN 27"/>
    <property type="match status" value="1"/>
</dbReference>
<comment type="caution">
    <text evidence="6">The sequence shown here is derived from an EMBL/GenBank/DDBJ whole genome shotgun (WGS) entry which is preliminary data.</text>
</comment>
<dbReference type="Pfam" id="PF17747">
    <property type="entry name" value="VID27_PH"/>
    <property type="match status" value="1"/>
</dbReference>
<dbReference type="GO" id="GO:0032259">
    <property type="term" value="P:methylation"/>
    <property type="evidence" value="ECO:0007669"/>
    <property type="project" value="UniProtKB-KW"/>
</dbReference>
<dbReference type="OrthoDB" id="10251113at2759"/>
<dbReference type="SUPFAM" id="SSF50969">
    <property type="entry name" value="YVTN repeat-like/Quinoprotein amine dehydrogenase"/>
    <property type="match status" value="1"/>
</dbReference>
<evidence type="ECO:0000313" key="6">
    <source>
        <dbReference type="EMBL" id="KAJ1735368.1"/>
    </source>
</evidence>
<keyword evidence="6" id="KW-0808">Transferase</keyword>
<dbReference type="Pfam" id="PF17748">
    <property type="entry name" value="VID27_N"/>
    <property type="match status" value="1"/>
</dbReference>
<dbReference type="InterPro" id="IPR040979">
    <property type="entry name" value="Vid27_N"/>
</dbReference>
<feature type="domain" description="Vid27 N-terminal" evidence="5">
    <location>
        <begin position="1"/>
        <end position="158"/>
    </location>
</feature>
<dbReference type="GO" id="GO:0005634">
    <property type="term" value="C:nucleus"/>
    <property type="evidence" value="ECO:0007669"/>
    <property type="project" value="TreeGrafter"/>
</dbReference>
<reference evidence="6" key="1">
    <citation type="submission" date="2022-07" db="EMBL/GenBank/DDBJ databases">
        <title>Phylogenomic reconstructions and comparative analyses of Kickxellomycotina fungi.</title>
        <authorList>
            <person name="Reynolds N.K."/>
            <person name="Stajich J.E."/>
            <person name="Barry K."/>
            <person name="Grigoriev I.V."/>
            <person name="Crous P."/>
            <person name="Smith M.E."/>
        </authorList>
    </citation>
    <scope>NUCLEOTIDE SEQUENCE</scope>
    <source>
        <strain evidence="6">BCRC 34381</strain>
    </source>
</reference>
<proteinExistence type="predicted"/>
<accession>A0A9W7YFZ0</accession>
<evidence type="ECO:0000313" key="7">
    <source>
        <dbReference type="Proteomes" id="UP001143981"/>
    </source>
</evidence>
<feature type="compositionally biased region" description="Acidic residues" evidence="2">
    <location>
        <begin position="423"/>
        <end position="440"/>
    </location>
</feature>
<evidence type="ECO:0000259" key="3">
    <source>
        <dbReference type="Pfam" id="PF08553"/>
    </source>
</evidence>
<gene>
    <name evidence="6" type="primary">vid27</name>
    <name evidence="6" type="ORF">LPJ61_000573</name>
</gene>
<evidence type="ECO:0000256" key="1">
    <source>
        <dbReference type="SAM" id="Coils"/>
    </source>
</evidence>
<organism evidence="6 7">
    <name type="scientific">Coemansia biformis</name>
    <dbReference type="NCBI Taxonomy" id="1286918"/>
    <lineage>
        <taxon>Eukaryota</taxon>
        <taxon>Fungi</taxon>
        <taxon>Fungi incertae sedis</taxon>
        <taxon>Zoopagomycota</taxon>
        <taxon>Kickxellomycotina</taxon>
        <taxon>Kickxellomycetes</taxon>
        <taxon>Kickxellales</taxon>
        <taxon>Kickxellaceae</taxon>
        <taxon>Coemansia</taxon>
    </lineage>
</organism>
<evidence type="ECO:0000259" key="5">
    <source>
        <dbReference type="Pfam" id="PF17748"/>
    </source>
</evidence>
<feature type="compositionally biased region" description="Acidic residues" evidence="2">
    <location>
        <begin position="365"/>
        <end position="404"/>
    </location>
</feature>
<dbReference type="GO" id="GO:0052905">
    <property type="term" value="F:tRNA (guanosine(9)-N1)-methyltransferase activity"/>
    <property type="evidence" value="ECO:0007669"/>
    <property type="project" value="UniProtKB-EC"/>
</dbReference>
<dbReference type="Proteomes" id="UP001143981">
    <property type="component" value="Unassembled WGS sequence"/>
</dbReference>
<dbReference type="EC" id="2.1.1.221" evidence="6"/>
<evidence type="ECO:0000259" key="4">
    <source>
        <dbReference type="Pfam" id="PF17747"/>
    </source>
</evidence>
<dbReference type="InterPro" id="IPR013863">
    <property type="entry name" value="VID27_C"/>
</dbReference>
<feature type="domain" description="Vid27 PH-like" evidence="4">
    <location>
        <begin position="227"/>
        <end position="331"/>
    </location>
</feature>
<evidence type="ECO:0000256" key="2">
    <source>
        <dbReference type="SAM" id="MobiDB-lite"/>
    </source>
</evidence>
<dbReference type="EMBL" id="JANBOI010000029">
    <property type="protein sequence ID" value="KAJ1735368.1"/>
    <property type="molecule type" value="Genomic_DNA"/>
</dbReference>
<dbReference type="GO" id="GO:0005737">
    <property type="term" value="C:cytoplasm"/>
    <property type="evidence" value="ECO:0007669"/>
    <property type="project" value="TreeGrafter"/>
</dbReference>
<dbReference type="InterPro" id="IPR011044">
    <property type="entry name" value="Quino_amine_DH_bsu"/>
</dbReference>
<dbReference type="InterPro" id="IPR040458">
    <property type="entry name" value="Vid27"/>
</dbReference>
<sequence length="836" mass="91811">MNALKSLGKLVWGGGGESPEMFKLTSGVLYELHPGAKVERRCVYKDAELSIRRTGAQHQYQLVAVRVLDEGEELGDDLDDERAFLIGIELRFSATAFEGASGFRWKELDGVTEYEYIADGAAVNKPAREAFALAVARCAWERKNRRPYTDAADDELQRILRQAEDEELERLLENVQIDDAELDRAVAEGQGPPAEAALPPAVAPCVVEAPAYELPAEPAEMADGEITTSVLGSLYLFNAHNGEFVQVAEEVALSVVKVEKFTYWINVASDEHNYASQLIEPEMNAVFNHDHRSLIWNYFSDARAYSFSLVAADDKHYEAMHQGLTCAAYETLNQEPWAKASASSQDYMLDAYEEDAEMLSGPESWESDEDEDEAEVEVESDDDDDEVENESSASESDDDEDEIDQIFRKAPIPQGVKTGREEADSDSSEESEAESEESDAESGSASDRSGGDFDEEEGNRQPKGTGAVNSMLAVGYKHGRSFVVRGSRIGVFKHTESDDIAFDTTINKIDDTHGKEFTPSAAMLHDQDSSLVLMNKQRPHELYRMDLEYGKVVEEWKVHEDIPTVAIAASTKYGQMTADKTLVGVSHNMLYRIDPRLGGDNLVVQDEQQAYTTKSHFTAAATTESGAVAVGSGKGEIRLFDRLGVRAKTALPALGDAIVGIDVTSDGRYVVATCKTYLLLIDTKLPDDEAGRTGFQKAFPQAQKPAPRRLQLKPEHVVYMGAPISFTPAKFNQSPDGNSSEKTIITSTGPFVVTWNLRRALGTGRGDAYHIKQYADVVVADNFCFGQDKSIVVTLPNDVQSIKRSQLAKPTRESLMISPSAGGLAPARDSVVHAPY</sequence>
<keyword evidence="1" id="KW-0175">Coiled coil</keyword>
<name>A0A9W7YFZ0_9FUNG</name>
<protein>
    <submittedName>
        <fullName evidence="6">Vacuolar import and degradation protein 27</fullName>
        <ecNumber evidence="6">2.1.1.221</ecNumber>
    </submittedName>
</protein>
<keyword evidence="7" id="KW-1185">Reference proteome</keyword>
<dbReference type="PANTHER" id="PTHR31913:SF0">
    <property type="entry name" value="VACUOLAR IMPORT AND DEGRADATION PROTEIN 27"/>
    <property type="match status" value="1"/>
</dbReference>